<evidence type="ECO:0000313" key="4">
    <source>
        <dbReference type="Proteomes" id="UP000664132"/>
    </source>
</evidence>
<dbReference type="InterPro" id="IPR029058">
    <property type="entry name" value="AB_hydrolase_fold"/>
</dbReference>
<evidence type="ECO:0000256" key="1">
    <source>
        <dbReference type="ARBA" id="ARBA00022801"/>
    </source>
</evidence>
<name>A0A8H7TDQ0_9HELO</name>
<dbReference type="Proteomes" id="UP000664132">
    <property type="component" value="Unassembled WGS sequence"/>
</dbReference>
<protein>
    <recommendedName>
        <fullName evidence="2">Alpha/beta hydrolase fold-3 domain-containing protein</fullName>
    </recommendedName>
</protein>
<keyword evidence="1" id="KW-0378">Hydrolase</keyword>
<reference evidence="3" key="1">
    <citation type="submission" date="2021-02" db="EMBL/GenBank/DDBJ databases">
        <title>Genome sequence Cadophora malorum strain M34.</title>
        <authorList>
            <person name="Stefanovic E."/>
            <person name="Vu D."/>
            <person name="Scully C."/>
            <person name="Dijksterhuis J."/>
            <person name="Roader J."/>
            <person name="Houbraken J."/>
        </authorList>
    </citation>
    <scope>NUCLEOTIDE SEQUENCE</scope>
    <source>
        <strain evidence="3">M34</strain>
    </source>
</reference>
<dbReference type="AlphaFoldDB" id="A0A8H7TDQ0"/>
<dbReference type="InterPro" id="IPR013094">
    <property type="entry name" value="AB_hydrolase_3"/>
</dbReference>
<dbReference type="EMBL" id="JAFJYH010000160">
    <property type="protein sequence ID" value="KAG4417260.1"/>
    <property type="molecule type" value="Genomic_DNA"/>
</dbReference>
<keyword evidence="4" id="KW-1185">Reference proteome</keyword>
<evidence type="ECO:0000313" key="3">
    <source>
        <dbReference type="EMBL" id="KAG4417260.1"/>
    </source>
</evidence>
<dbReference type="PANTHER" id="PTHR48081">
    <property type="entry name" value="AB HYDROLASE SUPERFAMILY PROTEIN C4A8.06C"/>
    <property type="match status" value="1"/>
</dbReference>
<gene>
    <name evidence="3" type="ORF">IFR04_009630</name>
</gene>
<comment type="caution">
    <text evidence="3">The sequence shown here is derived from an EMBL/GenBank/DDBJ whole genome shotgun (WGS) entry which is preliminary data.</text>
</comment>
<dbReference type="SUPFAM" id="SSF53474">
    <property type="entry name" value="alpha/beta-Hydrolases"/>
    <property type="match status" value="1"/>
</dbReference>
<dbReference type="PANTHER" id="PTHR48081:SF8">
    <property type="entry name" value="ALPHA_BETA HYDROLASE FOLD-3 DOMAIN-CONTAINING PROTEIN-RELATED"/>
    <property type="match status" value="1"/>
</dbReference>
<evidence type="ECO:0000259" key="2">
    <source>
        <dbReference type="Pfam" id="PF07859"/>
    </source>
</evidence>
<dbReference type="OrthoDB" id="408631at2759"/>
<accession>A0A8H7TDQ0</accession>
<dbReference type="InterPro" id="IPR050300">
    <property type="entry name" value="GDXG_lipolytic_enzyme"/>
</dbReference>
<dbReference type="GO" id="GO:0016787">
    <property type="term" value="F:hydrolase activity"/>
    <property type="evidence" value="ECO:0007669"/>
    <property type="project" value="UniProtKB-KW"/>
</dbReference>
<dbReference type="Pfam" id="PF07859">
    <property type="entry name" value="Abhydrolase_3"/>
    <property type="match status" value="1"/>
</dbReference>
<organism evidence="3 4">
    <name type="scientific">Cadophora malorum</name>
    <dbReference type="NCBI Taxonomy" id="108018"/>
    <lineage>
        <taxon>Eukaryota</taxon>
        <taxon>Fungi</taxon>
        <taxon>Dikarya</taxon>
        <taxon>Ascomycota</taxon>
        <taxon>Pezizomycotina</taxon>
        <taxon>Leotiomycetes</taxon>
        <taxon>Helotiales</taxon>
        <taxon>Ploettnerulaceae</taxon>
        <taxon>Cadophora</taxon>
    </lineage>
</organism>
<dbReference type="Gene3D" id="3.40.50.1820">
    <property type="entry name" value="alpha/beta hydrolase"/>
    <property type="match status" value="1"/>
</dbReference>
<feature type="domain" description="Alpha/beta hydrolase fold-3" evidence="2">
    <location>
        <begin position="115"/>
        <end position="335"/>
    </location>
</feature>
<sequence length="373" mass="41890">MATRTECQITLHPPVTSLAHAGRNSNQIPEKFRKGLDPEWIELWNSHGSKVVPASTVTIEEFRMDPQKYSFTYPTWRGPEVHQVQDVVVPVSSPRGEITCRVYTPEGTGPFPVHVNMHGGGWVLGGLTSEQSWCRQVCNKVGMVVVDVGYRLAPEFPFPTAIYDCWDAIKWIVDQAKTLNVRPRSISIGGLSAGGHMAAVLSHFARDEGLPLKLQLLTVPATDMRYCPLNPDGKVTSDYQSVVDLADMPWGPLARESWFLNYFIGEDPVMRTKRLNDWRMTPVLAPNFSNLAPALIITAEFDVERDEGEYYGRLLEEAGNHVVVRRFQGVPHAFAHYNCPERGLSKAQEYVEYTCLMLQQAHSDSGYRIGSRN</sequence>
<proteinExistence type="predicted"/>